<dbReference type="Pfam" id="PF00583">
    <property type="entry name" value="Acetyltransf_1"/>
    <property type="match status" value="1"/>
</dbReference>
<organism evidence="2 3">
    <name type="scientific">Marasmius oreades</name>
    <name type="common">fairy-ring Marasmius</name>
    <dbReference type="NCBI Taxonomy" id="181124"/>
    <lineage>
        <taxon>Eukaryota</taxon>
        <taxon>Fungi</taxon>
        <taxon>Dikarya</taxon>
        <taxon>Basidiomycota</taxon>
        <taxon>Agaricomycotina</taxon>
        <taxon>Agaricomycetes</taxon>
        <taxon>Agaricomycetidae</taxon>
        <taxon>Agaricales</taxon>
        <taxon>Marasmiineae</taxon>
        <taxon>Marasmiaceae</taxon>
        <taxon>Marasmius</taxon>
    </lineage>
</organism>
<dbReference type="InterPro" id="IPR000182">
    <property type="entry name" value="GNAT_dom"/>
</dbReference>
<evidence type="ECO:0000259" key="1">
    <source>
        <dbReference type="PROSITE" id="PS51186"/>
    </source>
</evidence>
<dbReference type="OrthoDB" id="2115692at2759"/>
<protein>
    <recommendedName>
        <fullName evidence="1">N-acetyltransferase domain-containing protein</fullName>
    </recommendedName>
</protein>
<evidence type="ECO:0000313" key="3">
    <source>
        <dbReference type="Proteomes" id="UP001049176"/>
    </source>
</evidence>
<dbReference type="PANTHER" id="PTHR42791:SF1">
    <property type="entry name" value="N-ACETYLTRANSFERASE DOMAIN-CONTAINING PROTEIN"/>
    <property type="match status" value="1"/>
</dbReference>
<dbReference type="Proteomes" id="UP001049176">
    <property type="component" value="Chromosome 1"/>
</dbReference>
<dbReference type="GO" id="GO:0016747">
    <property type="term" value="F:acyltransferase activity, transferring groups other than amino-acyl groups"/>
    <property type="evidence" value="ECO:0007669"/>
    <property type="project" value="InterPro"/>
</dbReference>
<dbReference type="EMBL" id="CM032181">
    <property type="protein sequence ID" value="KAG7100116.1"/>
    <property type="molecule type" value="Genomic_DNA"/>
</dbReference>
<dbReference type="GeneID" id="66070972"/>
<reference evidence="2" key="1">
    <citation type="journal article" date="2021" name="Genome Biol. Evol.">
        <title>The assembled and annotated genome of the fairy-ring fungus Marasmius oreades.</title>
        <authorList>
            <person name="Hiltunen M."/>
            <person name="Ament-Velasquez S.L."/>
            <person name="Johannesson H."/>
        </authorList>
    </citation>
    <scope>NUCLEOTIDE SEQUENCE</scope>
    <source>
        <strain evidence="2">03SP1</strain>
    </source>
</reference>
<name>A0A9P7V4C2_9AGAR</name>
<accession>A0A9P7V4C2</accession>
<keyword evidence="3" id="KW-1185">Reference proteome</keyword>
<dbReference type="AlphaFoldDB" id="A0A9P7V4C2"/>
<gene>
    <name evidence="2" type="ORF">E1B28_001896</name>
</gene>
<dbReference type="PROSITE" id="PS51186">
    <property type="entry name" value="GNAT"/>
    <property type="match status" value="1"/>
</dbReference>
<evidence type="ECO:0000313" key="2">
    <source>
        <dbReference type="EMBL" id="KAG7100116.1"/>
    </source>
</evidence>
<comment type="caution">
    <text evidence="2">The sequence shown here is derived from an EMBL/GenBank/DDBJ whole genome shotgun (WGS) entry which is preliminary data.</text>
</comment>
<dbReference type="InterPro" id="IPR016181">
    <property type="entry name" value="Acyl_CoA_acyltransferase"/>
</dbReference>
<proteinExistence type="predicted"/>
<dbReference type="KEGG" id="more:E1B28_001896"/>
<sequence length="252" mass="28222">MASSSPSPSLTLRRAELADVKEMATIFPRSFHPNSEYMRTAIPDTPIVQTWWEAVHSYSVSAPDVALYVVTASKHKEEGEHKKDKEEEEEEIIALARWRFSSSTWDSEVPCAEISRVSESTTLKPTGDLSAGTWTFLPLSPDHNEVLSKSFIGFMASARKNHVCNRAHIIIELVACAHEFKGLGAGRILVEQCIREADQRGMEVFVETNGPIGKFYEKFGFMERERVGMPGGMGYEEIILVRPVWGRAEDGD</sequence>
<dbReference type="PANTHER" id="PTHR42791">
    <property type="entry name" value="GNAT FAMILY ACETYLTRANSFERASE"/>
    <property type="match status" value="1"/>
</dbReference>
<dbReference type="RefSeq" id="XP_043016586.1">
    <property type="nucleotide sequence ID" value="XM_043147872.1"/>
</dbReference>
<dbReference type="SUPFAM" id="SSF55729">
    <property type="entry name" value="Acyl-CoA N-acyltransferases (Nat)"/>
    <property type="match status" value="1"/>
</dbReference>
<dbReference type="InterPro" id="IPR052523">
    <property type="entry name" value="Trichothecene_AcTrans"/>
</dbReference>
<dbReference type="Gene3D" id="3.40.630.30">
    <property type="match status" value="1"/>
</dbReference>
<feature type="domain" description="N-acetyltransferase" evidence="1">
    <location>
        <begin position="112"/>
        <end position="242"/>
    </location>
</feature>